<gene>
    <name evidence="1" type="ORF">PMAYCL1PPCAC_13145</name>
</gene>
<name>A0AAN5CEN4_9BILA</name>
<comment type="caution">
    <text evidence="1">The sequence shown here is derived from an EMBL/GenBank/DDBJ whole genome shotgun (WGS) entry which is preliminary data.</text>
</comment>
<dbReference type="AlphaFoldDB" id="A0AAN5CEN4"/>
<evidence type="ECO:0000313" key="1">
    <source>
        <dbReference type="EMBL" id="GMR42950.1"/>
    </source>
</evidence>
<proteinExistence type="predicted"/>
<accession>A0AAN5CEN4</accession>
<feature type="non-terminal residue" evidence="1">
    <location>
        <position position="77"/>
    </location>
</feature>
<keyword evidence="2" id="KW-1185">Reference proteome</keyword>
<protein>
    <submittedName>
        <fullName evidence="1">Uncharacterized protein</fullName>
    </submittedName>
</protein>
<sequence>LHWTGTTLEGGDRSVASIICLRDDLQLFFEKTLQFYSGLQSESGAVDHTADLPEIPRSRKRSHIPLTVSIIDESEGR</sequence>
<dbReference type="EMBL" id="BTRK01000003">
    <property type="protein sequence ID" value="GMR42950.1"/>
    <property type="molecule type" value="Genomic_DNA"/>
</dbReference>
<dbReference type="Proteomes" id="UP001328107">
    <property type="component" value="Unassembled WGS sequence"/>
</dbReference>
<organism evidence="1 2">
    <name type="scientific">Pristionchus mayeri</name>
    <dbReference type="NCBI Taxonomy" id="1317129"/>
    <lineage>
        <taxon>Eukaryota</taxon>
        <taxon>Metazoa</taxon>
        <taxon>Ecdysozoa</taxon>
        <taxon>Nematoda</taxon>
        <taxon>Chromadorea</taxon>
        <taxon>Rhabditida</taxon>
        <taxon>Rhabditina</taxon>
        <taxon>Diplogasteromorpha</taxon>
        <taxon>Diplogasteroidea</taxon>
        <taxon>Neodiplogasteridae</taxon>
        <taxon>Pristionchus</taxon>
    </lineage>
</organism>
<evidence type="ECO:0000313" key="2">
    <source>
        <dbReference type="Proteomes" id="UP001328107"/>
    </source>
</evidence>
<reference evidence="2" key="1">
    <citation type="submission" date="2022-10" db="EMBL/GenBank/DDBJ databases">
        <title>Genome assembly of Pristionchus species.</title>
        <authorList>
            <person name="Yoshida K."/>
            <person name="Sommer R.J."/>
        </authorList>
    </citation>
    <scope>NUCLEOTIDE SEQUENCE [LARGE SCALE GENOMIC DNA]</scope>
    <source>
        <strain evidence="2">RS5460</strain>
    </source>
</reference>
<feature type="non-terminal residue" evidence="1">
    <location>
        <position position="1"/>
    </location>
</feature>